<gene>
    <name evidence="1" type="ORF">VSA01S_36130</name>
</gene>
<proteinExistence type="predicted"/>
<protein>
    <submittedName>
        <fullName evidence="1">Uncharacterized protein</fullName>
    </submittedName>
</protein>
<organism evidence="1 2">
    <name type="scientific">Vibrio sagamiensis NBRC 104589</name>
    <dbReference type="NCBI Taxonomy" id="1219064"/>
    <lineage>
        <taxon>Bacteria</taxon>
        <taxon>Pseudomonadati</taxon>
        <taxon>Pseudomonadota</taxon>
        <taxon>Gammaproteobacteria</taxon>
        <taxon>Vibrionales</taxon>
        <taxon>Vibrionaceae</taxon>
        <taxon>Vibrio</taxon>
    </lineage>
</organism>
<comment type="caution">
    <text evidence="1">The sequence shown here is derived from an EMBL/GenBank/DDBJ whole genome shotgun (WGS) entry which is preliminary data.</text>
</comment>
<keyword evidence="2" id="KW-1185">Reference proteome</keyword>
<sequence>MRHQQRFDNGNGELVEAAIFVRDNVLDADGDRYETDCPDCGHQASKYVFDECLGGTINQVSSLDCTHCGFHQCSQEVCPTCEEQWEASIQASADALDRDMEDGGKLSLIAECIDERMLECRPVSGCTITLFKLIMTNNPGARAFCYLDDPENDGMYRSRSVKEAINIFKMHLLNVNFNRNLELKIAQAKQELEGDESP</sequence>
<name>A0A511QJP8_9VIBR</name>
<evidence type="ECO:0000313" key="1">
    <source>
        <dbReference type="EMBL" id="GEM77501.1"/>
    </source>
</evidence>
<dbReference type="AlphaFoldDB" id="A0A511QJP8"/>
<dbReference type="Proteomes" id="UP000321922">
    <property type="component" value="Unassembled WGS sequence"/>
</dbReference>
<dbReference type="RefSeq" id="WP_039980726.1">
    <property type="nucleotide sequence ID" value="NZ_BAOJ01000040.1"/>
</dbReference>
<evidence type="ECO:0000313" key="2">
    <source>
        <dbReference type="Proteomes" id="UP000321922"/>
    </source>
</evidence>
<reference evidence="1 2" key="1">
    <citation type="submission" date="2019-07" db="EMBL/GenBank/DDBJ databases">
        <title>Whole genome shotgun sequence of Vibrio sagamiensis NBRC 104589.</title>
        <authorList>
            <person name="Hosoyama A."/>
            <person name="Uohara A."/>
            <person name="Ohji S."/>
            <person name="Ichikawa N."/>
        </authorList>
    </citation>
    <scope>NUCLEOTIDE SEQUENCE [LARGE SCALE GENOMIC DNA]</scope>
    <source>
        <strain evidence="1 2">NBRC 104589</strain>
    </source>
</reference>
<dbReference type="OrthoDB" id="5864716at2"/>
<accession>A0A511QJP8</accession>
<dbReference type="EMBL" id="BJXJ01000059">
    <property type="protein sequence ID" value="GEM77501.1"/>
    <property type="molecule type" value="Genomic_DNA"/>
</dbReference>